<proteinExistence type="predicted"/>
<evidence type="ECO:0000313" key="6">
    <source>
        <dbReference type="Proteomes" id="UP001500665"/>
    </source>
</evidence>
<dbReference type="InterPro" id="IPR003439">
    <property type="entry name" value="ABC_transporter-like_ATP-bd"/>
</dbReference>
<dbReference type="InterPro" id="IPR017871">
    <property type="entry name" value="ABC_transporter-like_CS"/>
</dbReference>
<gene>
    <name evidence="5" type="ORF">GCM10009550_49070</name>
</gene>
<dbReference type="PROSITE" id="PS50893">
    <property type="entry name" value="ABC_TRANSPORTER_2"/>
    <property type="match status" value="1"/>
</dbReference>
<dbReference type="PROSITE" id="PS00211">
    <property type="entry name" value="ABC_TRANSPORTER_1"/>
    <property type="match status" value="1"/>
</dbReference>
<dbReference type="InterPro" id="IPR027417">
    <property type="entry name" value="P-loop_NTPase"/>
</dbReference>
<dbReference type="PANTHER" id="PTHR24220">
    <property type="entry name" value="IMPORT ATP-BINDING PROTEIN"/>
    <property type="match status" value="1"/>
</dbReference>
<dbReference type="GO" id="GO:0005524">
    <property type="term" value="F:ATP binding"/>
    <property type="evidence" value="ECO:0007669"/>
    <property type="project" value="UniProtKB-KW"/>
</dbReference>
<dbReference type="Proteomes" id="UP001500665">
    <property type="component" value="Unassembled WGS sequence"/>
</dbReference>
<evidence type="ECO:0000256" key="3">
    <source>
        <dbReference type="ARBA" id="ARBA00022840"/>
    </source>
</evidence>
<keyword evidence="6" id="KW-1185">Reference proteome</keyword>
<evidence type="ECO:0000256" key="1">
    <source>
        <dbReference type="ARBA" id="ARBA00022448"/>
    </source>
</evidence>
<dbReference type="SMART" id="SM00382">
    <property type="entry name" value="AAA"/>
    <property type="match status" value="1"/>
</dbReference>
<organism evidence="5 6">
    <name type="scientific">Actinocorallia libanotica</name>
    <dbReference type="NCBI Taxonomy" id="46162"/>
    <lineage>
        <taxon>Bacteria</taxon>
        <taxon>Bacillati</taxon>
        <taxon>Actinomycetota</taxon>
        <taxon>Actinomycetes</taxon>
        <taxon>Streptosporangiales</taxon>
        <taxon>Thermomonosporaceae</taxon>
        <taxon>Actinocorallia</taxon>
    </lineage>
</organism>
<feature type="domain" description="ABC transporter" evidence="4">
    <location>
        <begin position="5"/>
        <end position="247"/>
    </location>
</feature>
<protein>
    <submittedName>
        <fullName evidence="5">ABC transporter ATP-binding protein</fullName>
    </submittedName>
</protein>
<dbReference type="Pfam" id="PF00005">
    <property type="entry name" value="ABC_tran"/>
    <property type="match status" value="1"/>
</dbReference>
<dbReference type="EMBL" id="BAAAHH010000022">
    <property type="protein sequence ID" value="GAA0959362.1"/>
    <property type="molecule type" value="Genomic_DNA"/>
</dbReference>
<evidence type="ECO:0000256" key="2">
    <source>
        <dbReference type="ARBA" id="ARBA00022741"/>
    </source>
</evidence>
<dbReference type="InterPro" id="IPR017911">
    <property type="entry name" value="MacB-like_ATP-bd"/>
</dbReference>
<dbReference type="Gene3D" id="3.40.50.300">
    <property type="entry name" value="P-loop containing nucleotide triphosphate hydrolases"/>
    <property type="match status" value="1"/>
</dbReference>
<evidence type="ECO:0000259" key="4">
    <source>
        <dbReference type="PROSITE" id="PS50893"/>
    </source>
</evidence>
<reference evidence="6" key="1">
    <citation type="journal article" date="2019" name="Int. J. Syst. Evol. Microbiol.">
        <title>The Global Catalogue of Microorganisms (GCM) 10K type strain sequencing project: providing services to taxonomists for standard genome sequencing and annotation.</title>
        <authorList>
            <consortium name="The Broad Institute Genomics Platform"/>
            <consortium name="The Broad Institute Genome Sequencing Center for Infectious Disease"/>
            <person name="Wu L."/>
            <person name="Ma J."/>
        </authorList>
    </citation>
    <scope>NUCLEOTIDE SEQUENCE [LARGE SCALE GENOMIC DNA]</scope>
    <source>
        <strain evidence="6">JCM 10696</strain>
    </source>
</reference>
<keyword evidence="1" id="KW-0813">Transport</keyword>
<dbReference type="RefSeq" id="WP_344243286.1">
    <property type="nucleotide sequence ID" value="NZ_BAAAHH010000022.1"/>
</dbReference>
<name>A0ABP4C2W3_9ACTN</name>
<dbReference type="PANTHER" id="PTHR24220:SF86">
    <property type="entry name" value="ABC TRANSPORTER ABCH.1"/>
    <property type="match status" value="1"/>
</dbReference>
<dbReference type="SUPFAM" id="SSF52540">
    <property type="entry name" value="P-loop containing nucleoside triphosphate hydrolases"/>
    <property type="match status" value="1"/>
</dbReference>
<sequence>MTAAVELAGVTKRFKLRGRKDPLTVLDDISLTVPGGGSIAIVGLSGAGKSTLLNALGLLERPDEGTISLFGRETTTLPERERAWLRGKTIGFVFQQLNLLSGRSARQQVAVPLLYEGGRSLRRRYRLADEALRRVGLGERLHSKVSELSGGEQQRVAIARALIRDPRLILADEPTGALDPVTAAQVMDLLFATAREDGRALILVTHDHHLARRADRLYTLDAGRLYADQVRTEQEIIPLDQRLYTGTLRELGPRAGVDRDFRHGGGR</sequence>
<dbReference type="InterPro" id="IPR003593">
    <property type="entry name" value="AAA+_ATPase"/>
</dbReference>
<dbReference type="InterPro" id="IPR015854">
    <property type="entry name" value="ABC_transpr_LolD-like"/>
</dbReference>
<comment type="caution">
    <text evidence="5">The sequence shown here is derived from an EMBL/GenBank/DDBJ whole genome shotgun (WGS) entry which is preliminary data.</text>
</comment>
<accession>A0ABP4C2W3</accession>
<keyword evidence="3 5" id="KW-0067">ATP-binding</keyword>
<evidence type="ECO:0000313" key="5">
    <source>
        <dbReference type="EMBL" id="GAA0959362.1"/>
    </source>
</evidence>
<dbReference type="CDD" id="cd03255">
    <property type="entry name" value="ABC_MJ0796_LolCDE_FtsE"/>
    <property type="match status" value="1"/>
</dbReference>
<keyword evidence="2" id="KW-0547">Nucleotide-binding</keyword>